<proteinExistence type="predicted"/>
<sequence>MYDHQQAGKGTAEIVKKIFHIVSYVCRKRSIVTKYGSVAISNRYLHIGKLHQTMDADFEKRNE</sequence>
<name>A0A2A6E942_TANFO</name>
<reference evidence="1 2" key="1">
    <citation type="submission" date="2017-09" db="EMBL/GenBank/DDBJ databases">
        <title>Phase variable restriction modification systems are present in the genome sequences of periodontal pathogens Prevotella intermedia, Tannerella forsythia and Porphyromonas gingivalis.</title>
        <authorList>
            <person name="Haigh R.D."/>
            <person name="Crawford L."/>
            <person name="Ralph J."/>
            <person name="Wanford J."/>
            <person name="Vartoukian S.R."/>
            <person name="Hijazib K."/>
            <person name="Wade W."/>
            <person name="Oggioni M.R."/>
        </authorList>
    </citation>
    <scope>NUCLEOTIDE SEQUENCE [LARGE SCALE GENOMIC DNA]</scope>
    <source>
        <strain evidence="1 2">WW11663</strain>
    </source>
</reference>
<comment type="caution">
    <text evidence="1">The sequence shown here is derived from an EMBL/GenBank/DDBJ whole genome shotgun (WGS) entry which is preliminary data.</text>
</comment>
<evidence type="ECO:0000313" key="2">
    <source>
        <dbReference type="Proteomes" id="UP000219259"/>
    </source>
</evidence>
<evidence type="ECO:0000313" key="1">
    <source>
        <dbReference type="EMBL" id="PDP44088.1"/>
    </source>
</evidence>
<protein>
    <submittedName>
        <fullName evidence="1">Uncharacterized protein</fullName>
    </submittedName>
</protein>
<dbReference type="AlphaFoldDB" id="A0A2A6E942"/>
<organism evidence="1 2">
    <name type="scientific">Tannerella forsythia</name>
    <name type="common">Bacteroides forsythus</name>
    <dbReference type="NCBI Taxonomy" id="28112"/>
    <lineage>
        <taxon>Bacteria</taxon>
        <taxon>Pseudomonadati</taxon>
        <taxon>Bacteroidota</taxon>
        <taxon>Bacteroidia</taxon>
        <taxon>Bacteroidales</taxon>
        <taxon>Tannerellaceae</taxon>
        <taxon>Tannerella</taxon>
    </lineage>
</organism>
<accession>A0A2A6E942</accession>
<dbReference type="EMBL" id="NSLJ01000010">
    <property type="protein sequence ID" value="PDP44088.1"/>
    <property type="molecule type" value="Genomic_DNA"/>
</dbReference>
<dbReference type="Proteomes" id="UP000219259">
    <property type="component" value="Unassembled WGS sequence"/>
</dbReference>
<gene>
    <name evidence="1" type="ORF">CLI86_05300</name>
</gene>